<accession>B5Y7Y1</accession>
<dbReference type="RefSeq" id="WP_012543924.1">
    <property type="nucleotide sequence ID" value="NC_011295.1"/>
</dbReference>
<gene>
    <name evidence="1" type="ordered locus">COPRO5265_0520</name>
</gene>
<dbReference type="AlphaFoldDB" id="B5Y7Y1"/>
<dbReference type="OrthoDB" id="9894869at2"/>
<sequence length="156" mass="17518">MNADLHVELIKEIPEPQKVSNWNDFLEGAESFMTALEARYEEEGLYFSAEMRLYSGMEAGDLIMASTLYEVELVKAKDLVLALDAWARENGFTLGEVSLEFRSEQDVVPRLNVPRLLAETGVKMEVEKGKVALVFTPGSMKDFSSLFTTVIEDLSK</sequence>
<proteinExistence type="predicted"/>
<keyword evidence="2" id="KW-1185">Reference proteome</keyword>
<organism evidence="1 2">
    <name type="scientific">Coprothermobacter proteolyticus (strain ATCC 35245 / DSM 5265 / OCM 4 / BT)</name>
    <dbReference type="NCBI Taxonomy" id="309798"/>
    <lineage>
        <taxon>Bacteria</taxon>
        <taxon>Pseudomonadati</taxon>
        <taxon>Coprothermobacterota</taxon>
        <taxon>Coprothermobacteria</taxon>
        <taxon>Coprothermobacterales</taxon>
        <taxon>Coprothermobacteraceae</taxon>
        <taxon>Coprothermobacter</taxon>
    </lineage>
</organism>
<dbReference type="EMBL" id="CP001145">
    <property type="protein sequence ID" value="ACI17272.1"/>
    <property type="molecule type" value="Genomic_DNA"/>
</dbReference>
<name>B5Y7Y1_COPPD</name>
<reference evidence="2" key="1">
    <citation type="submission" date="2008-08" db="EMBL/GenBank/DDBJ databases">
        <title>The complete genome sequence of Coprothermobacter proteolyticus strain ATCC 5245 / DSM 5265 / BT.</title>
        <authorList>
            <person name="Dodson R.J."/>
            <person name="Durkin A.S."/>
            <person name="Wu M."/>
            <person name="Eisen J."/>
            <person name="Sutton G."/>
        </authorList>
    </citation>
    <scope>NUCLEOTIDE SEQUENCE [LARGE SCALE GENOMIC DNA]</scope>
    <source>
        <strain evidence="2">ATCC 35245 / DSM 5265 / OCM 4 / BT</strain>
    </source>
</reference>
<protein>
    <submittedName>
        <fullName evidence="1">Uncharacterized protein</fullName>
    </submittedName>
</protein>
<evidence type="ECO:0000313" key="1">
    <source>
        <dbReference type="EMBL" id="ACI17272.1"/>
    </source>
</evidence>
<evidence type="ECO:0000313" key="2">
    <source>
        <dbReference type="Proteomes" id="UP000001732"/>
    </source>
</evidence>
<dbReference type="Proteomes" id="UP000001732">
    <property type="component" value="Chromosome"/>
</dbReference>
<dbReference type="HOGENOM" id="CLU_1683589_0_0_9"/>
<dbReference type="KEGG" id="cpo:COPRO5265_0520"/>
<dbReference type="STRING" id="309798.COPRO5265_0520"/>
<reference evidence="1 2" key="2">
    <citation type="journal article" date="2014" name="Genome Announc.">
        <title>Complete Genome Sequence of Coprothermobacter proteolyticus DSM 5265.</title>
        <authorList>
            <person name="Alexiev A."/>
            <person name="Coil D.A."/>
            <person name="Badger J.H."/>
            <person name="Enticknap J."/>
            <person name="Ward N."/>
            <person name="Robb F.T."/>
            <person name="Eisen J.A."/>
        </authorList>
    </citation>
    <scope>NUCLEOTIDE SEQUENCE [LARGE SCALE GENOMIC DNA]</scope>
    <source>
        <strain evidence="2">ATCC 35245 / DSM 5265 / OCM 4 / BT</strain>
    </source>
</reference>